<reference evidence="7" key="1">
    <citation type="submission" date="2020-05" db="EMBL/GenBank/DDBJ databases">
        <authorList>
            <person name="Zhu T."/>
            <person name="Keshari N."/>
            <person name="Lu X."/>
        </authorList>
    </citation>
    <scope>NUCLEOTIDE SEQUENCE</scope>
    <source>
        <strain evidence="7">NK1-12</strain>
    </source>
</reference>
<dbReference type="Pfam" id="PF04493">
    <property type="entry name" value="Endonuclease_5"/>
    <property type="match status" value="1"/>
</dbReference>
<dbReference type="GO" id="GO:0005737">
    <property type="term" value="C:cytoplasm"/>
    <property type="evidence" value="ECO:0007669"/>
    <property type="project" value="UniProtKB-SubCell"/>
</dbReference>
<evidence type="ECO:0000256" key="1">
    <source>
        <dbReference type="ARBA" id="ARBA00004496"/>
    </source>
</evidence>
<evidence type="ECO:0000256" key="4">
    <source>
        <dbReference type="ARBA" id="ARBA00022759"/>
    </source>
</evidence>
<keyword evidence="5 6" id="KW-0378">Hydrolase</keyword>
<dbReference type="InterPro" id="IPR007581">
    <property type="entry name" value="Endonuclease-V"/>
</dbReference>
<dbReference type="GO" id="GO:0000287">
    <property type="term" value="F:magnesium ion binding"/>
    <property type="evidence" value="ECO:0007669"/>
    <property type="project" value="UniProtKB-UniRule"/>
</dbReference>
<dbReference type="GO" id="GO:0006281">
    <property type="term" value="P:DNA repair"/>
    <property type="evidence" value="ECO:0007669"/>
    <property type="project" value="UniProtKB-UniRule"/>
</dbReference>
<protein>
    <recommendedName>
        <fullName evidence="6">Endonuclease V</fullName>
        <ecNumber evidence="6">3.1.21.7</ecNumber>
    </recommendedName>
    <alternativeName>
        <fullName evidence="6">Deoxyinosine 3'endonuclease</fullName>
    </alternativeName>
    <alternativeName>
        <fullName evidence="6">Deoxyribonuclease V</fullName>
        <shortName evidence="6">DNase V</shortName>
    </alternativeName>
</protein>
<dbReference type="GO" id="GO:0043737">
    <property type="term" value="F:deoxyribonuclease V activity"/>
    <property type="evidence" value="ECO:0007669"/>
    <property type="project" value="UniProtKB-UniRule"/>
</dbReference>
<dbReference type="PANTHER" id="PTHR28511:SF1">
    <property type="entry name" value="ENDONUCLEASE V"/>
    <property type="match status" value="1"/>
</dbReference>
<comment type="function">
    <text evidence="6">DNA repair enzyme involved in the repair of deaminated bases. Selectively cleaves double-stranded DNA at the second phosphodiester bond 3' to a deoxyinosine leaving behind the intact lesion on the nicked DNA.</text>
</comment>
<sequence length="238" mass="25793">MEIQHQHDWNLTPEAAVALQQSLRQAIITIDQFDEVQTVAGVDVGFEDAGETTRAAVAVLSFPQLQVIEQAVARRPTSFPYVPGLLSFREVPAVLEALAKLKQLPDLLLCDGQGTAHPRRFGIACHIGLLTNLPAIGVGKSLLVGTHPAVPDEKGAWVPLKHKGETIGAVVRTRVGTKPLFISPGHRISLATAIEYVMRCTTKYRLPETTRQAHNLASETPAAVIDAVIADQQLRLNL</sequence>
<feature type="binding site" evidence="6">
    <location>
        <position position="111"/>
    </location>
    <ligand>
        <name>Mg(2+)</name>
        <dbReference type="ChEBI" id="CHEBI:18420"/>
    </ligand>
</feature>
<dbReference type="AlphaFoldDB" id="A0AA96WJ77"/>
<comment type="subcellular location">
    <subcellularLocation>
        <location evidence="1 6">Cytoplasm</location>
    </subcellularLocation>
</comment>
<comment type="similarity">
    <text evidence="6">Belongs to the endonuclease V family.</text>
</comment>
<accession>A0AA96WJ77</accession>
<dbReference type="PANTHER" id="PTHR28511">
    <property type="entry name" value="ENDONUCLEASE V"/>
    <property type="match status" value="1"/>
</dbReference>
<comment type="catalytic activity">
    <reaction evidence="6">
        <text>Endonucleolytic cleavage at apurinic or apyrimidinic sites to products with a 5'-phosphate.</text>
        <dbReference type="EC" id="3.1.21.7"/>
    </reaction>
</comment>
<keyword evidence="6" id="KW-0460">Magnesium</keyword>
<keyword evidence="6" id="KW-0479">Metal-binding</keyword>
<keyword evidence="3 6" id="KW-0540">Nuclease</keyword>
<dbReference type="EMBL" id="CP053586">
    <property type="protein sequence ID" value="WNZ26383.1"/>
    <property type="molecule type" value="Genomic_DNA"/>
</dbReference>
<feature type="site" description="Interaction with target DNA" evidence="6">
    <location>
        <position position="81"/>
    </location>
</feature>
<gene>
    <name evidence="6 7" type="primary">nfi</name>
    <name evidence="7" type="ORF">HJG54_01980</name>
</gene>
<dbReference type="CDD" id="cd06559">
    <property type="entry name" value="Endonuclease_V"/>
    <property type="match status" value="1"/>
</dbReference>
<dbReference type="EC" id="3.1.21.7" evidence="6"/>
<keyword evidence="2 6" id="KW-0963">Cytoplasm</keyword>
<proteinExistence type="inferred from homology"/>
<evidence type="ECO:0000256" key="5">
    <source>
        <dbReference type="ARBA" id="ARBA00022801"/>
    </source>
</evidence>
<organism evidence="7">
    <name type="scientific">Leptolyngbya sp. NK1-12</name>
    <dbReference type="NCBI Taxonomy" id="2547451"/>
    <lineage>
        <taxon>Bacteria</taxon>
        <taxon>Bacillati</taxon>
        <taxon>Cyanobacteriota</taxon>
        <taxon>Cyanophyceae</taxon>
        <taxon>Leptolyngbyales</taxon>
        <taxon>Leptolyngbyaceae</taxon>
        <taxon>Leptolyngbya group</taxon>
        <taxon>Leptolyngbya</taxon>
    </lineage>
</organism>
<name>A0AA96WJ77_9CYAN</name>
<keyword evidence="4 6" id="KW-0255">Endonuclease</keyword>
<feature type="binding site" evidence="6">
    <location>
        <position position="43"/>
    </location>
    <ligand>
        <name>Mg(2+)</name>
        <dbReference type="ChEBI" id="CHEBI:18420"/>
    </ligand>
</feature>
<evidence type="ECO:0000256" key="6">
    <source>
        <dbReference type="HAMAP-Rule" id="MF_00801"/>
    </source>
</evidence>
<evidence type="ECO:0000256" key="2">
    <source>
        <dbReference type="ARBA" id="ARBA00022490"/>
    </source>
</evidence>
<evidence type="ECO:0000313" key="7">
    <source>
        <dbReference type="EMBL" id="WNZ26383.1"/>
    </source>
</evidence>
<comment type="cofactor">
    <cofactor evidence="6">
        <name>Mg(2+)</name>
        <dbReference type="ChEBI" id="CHEBI:18420"/>
    </cofactor>
</comment>
<dbReference type="GO" id="GO:0016891">
    <property type="term" value="F:RNA endonuclease activity producing 5'-phosphomonoesters, hydrolytic mechanism"/>
    <property type="evidence" value="ECO:0007669"/>
    <property type="project" value="TreeGrafter"/>
</dbReference>
<dbReference type="Gene3D" id="3.30.2170.10">
    <property type="entry name" value="archaeoglobus fulgidus dsm 4304 superfamily"/>
    <property type="match status" value="1"/>
</dbReference>
<keyword evidence="6" id="KW-0234">DNA repair</keyword>
<evidence type="ECO:0000256" key="3">
    <source>
        <dbReference type="ARBA" id="ARBA00022722"/>
    </source>
</evidence>
<keyword evidence="6" id="KW-0227">DNA damage</keyword>
<dbReference type="NCBIfam" id="NF008629">
    <property type="entry name" value="PRK11617.1"/>
    <property type="match status" value="1"/>
</dbReference>
<dbReference type="GO" id="GO:0003727">
    <property type="term" value="F:single-stranded RNA binding"/>
    <property type="evidence" value="ECO:0007669"/>
    <property type="project" value="TreeGrafter"/>
</dbReference>
<dbReference type="HAMAP" id="MF_00801">
    <property type="entry name" value="Endonuclease_5"/>
    <property type="match status" value="1"/>
</dbReference>